<keyword evidence="3" id="KW-1185">Reference proteome</keyword>
<reference evidence="2 3" key="1">
    <citation type="submission" date="2020-07" db="EMBL/GenBank/DDBJ databases">
        <title>Genomic Encyclopedia of Type Strains, Phase III (KMG-III): the genomes of soil and plant-associated and newly described type strains.</title>
        <authorList>
            <person name="Whitman W."/>
        </authorList>
    </citation>
    <scope>NUCLEOTIDE SEQUENCE [LARGE SCALE GENOMIC DNA]</scope>
    <source>
        <strain evidence="2 3">CECT 8576</strain>
    </source>
</reference>
<keyword evidence="1" id="KW-0812">Transmembrane</keyword>
<evidence type="ECO:0000313" key="3">
    <source>
        <dbReference type="Proteomes" id="UP000548304"/>
    </source>
</evidence>
<dbReference type="EMBL" id="JACBYW010000001">
    <property type="protein sequence ID" value="NYH77396.1"/>
    <property type="molecule type" value="Genomic_DNA"/>
</dbReference>
<dbReference type="Proteomes" id="UP000548304">
    <property type="component" value="Unassembled WGS sequence"/>
</dbReference>
<sequence>MLVQGLLSFALGSTLIARVVHEASGAPTMGGSYATAALNLGAAGGPVLGTAPLETGLGQLGPVWASSLLVAIALSIALPFLRIIAPRAGGKPAAR</sequence>
<gene>
    <name evidence="2" type="ORF">FHR84_000710</name>
</gene>
<comment type="caution">
    <text evidence="2">The sequence shown here is derived from an EMBL/GenBank/DDBJ whole genome shotgun (WGS) entry which is preliminary data.</text>
</comment>
<protein>
    <submittedName>
        <fullName evidence="2">Putative MFS family arabinose efflux permease</fullName>
    </submittedName>
</protein>
<dbReference type="AlphaFoldDB" id="A0A852Z166"/>
<proteinExistence type="predicted"/>
<evidence type="ECO:0000313" key="2">
    <source>
        <dbReference type="EMBL" id="NYH77396.1"/>
    </source>
</evidence>
<feature type="transmembrane region" description="Helical" evidence="1">
    <location>
        <begin position="63"/>
        <end position="85"/>
    </location>
</feature>
<evidence type="ECO:0000256" key="1">
    <source>
        <dbReference type="SAM" id="Phobius"/>
    </source>
</evidence>
<name>A0A852Z166_9ACTN</name>
<keyword evidence="1" id="KW-1133">Transmembrane helix</keyword>
<organism evidence="2 3">
    <name type="scientific">Actinopolyspora biskrensis</name>
    <dbReference type="NCBI Taxonomy" id="1470178"/>
    <lineage>
        <taxon>Bacteria</taxon>
        <taxon>Bacillati</taxon>
        <taxon>Actinomycetota</taxon>
        <taxon>Actinomycetes</taxon>
        <taxon>Actinopolysporales</taxon>
        <taxon>Actinopolysporaceae</taxon>
        <taxon>Actinopolyspora</taxon>
    </lineage>
</organism>
<keyword evidence="1" id="KW-0472">Membrane</keyword>
<accession>A0A852Z166</accession>